<dbReference type="EMBL" id="HQ291113">
    <property type="protein sequence ID" value="ADO19085.1"/>
    <property type="molecule type" value="Genomic_DNA"/>
</dbReference>
<dbReference type="InterPro" id="IPR009057">
    <property type="entry name" value="Homeodomain-like_sf"/>
</dbReference>
<gene>
    <name evidence="1" type="ORF">Nfla_4106</name>
</gene>
<sequence>MAGRQKTYSVQLTEDEKKLLQQQANARKTGQSKVKRAKIILTTAENLDWTDAQIAQNIGCSEALVRKWRKRWCQTRSLEEAPRPGRPRIFEAIIRAKVTAFALRVAAGIACSKPTDFDLPLARWSCSDIASHLVTHGAL</sequence>
<accession>E7DPS7</accession>
<name>E7DPS7_9NOSO</name>
<dbReference type="AlphaFoldDB" id="E7DPS7"/>
<proteinExistence type="predicted"/>
<protein>
    <submittedName>
        <fullName evidence="1">Transposase</fullName>
    </submittedName>
</protein>
<reference evidence="1" key="1">
    <citation type="journal article" date="2011" name="Acta Physiol. Plant.">
        <title>An investigation on the genetic background of Nostoc flagelliforme by similarity analysis of its partial genomic DNA and phylogenetic comparison of deduced related species.</title>
        <authorList>
            <person name="Gao X."/>
            <person name="Liu K."/>
            <person name="Qiu B.S."/>
        </authorList>
    </citation>
    <scope>NUCLEOTIDE SEQUENCE</scope>
    <source>
        <strain evidence="1">Sunitezuoqi</strain>
    </source>
</reference>
<dbReference type="SUPFAM" id="SSF46689">
    <property type="entry name" value="Homeodomain-like"/>
    <property type="match status" value="1"/>
</dbReference>
<dbReference type="Pfam" id="PF13384">
    <property type="entry name" value="HTH_23"/>
    <property type="match status" value="1"/>
</dbReference>
<evidence type="ECO:0000313" key="1">
    <source>
        <dbReference type="EMBL" id="ADO19085.1"/>
    </source>
</evidence>
<organism evidence="1">
    <name type="scientific">Nostoc flagelliforme str. Sunitezuoqi</name>
    <dbReference type="NCBI Taxonomy" id="676037"/>
    <lineage>
        <taxon>Bacteria</taxon>
        <taxon>Bacillati</taxon>
        <taxon>Cyanobacteriota</taxon>
        <taxon>Cyanophyceae</taxon>
        <taxon>Nostocales</taxon>
        <taxon>Nostocaceae</taxon>
        <taxon>Nostoc</taxon>
    </lineage>
</organism>